<sequence length="460" mass="54732">MIVKRDCLRGESMIENGLCSLWSGIRATYGMNQGRIAYQIKIRRHIHCSELLNNETPFGIRIGWSVDGNKFCLGKQSLSYGYEQSGKFWTKNQFEWYGEQYSIGDIITCYADFESEPGNVLLSFAKNDLNFNLAYRINYKDLYFRPLFPHIFIKNLSFQVNFGQLNIKYPLRSGFHFINNYHEDERIRGILQPSSKEECEVIMMVGLPAAGKSLWIERHCAIYTDKKYVILSTNNIIKQMNIDDCDGNSEMIDRAVQCLKAILDKAVCQKRNFIIDQTNVFGNARRRKMSLFDGFFRRAVVVIPNNNEYERRRHQQQIEQDKFTPDLFINEMKSYSKKYIKYKHKNIYIYILAKFDLPEVGDVFDDVEYAELAFREARDLVMYYRQQSQIVEEILRKNNKRKRKENYSIHSKKNNQKSIQFNDNRNDHNIQLSFRHKNFSSQSYSKQHHYHSRRRHMNYN</sequence>
<dbReference type="InterPro" id="IPR035778">
    <property type="entry name" value="SPRY_hnRNP_U"/>
</dbReference>
<feature type="compositionally biased region" description="Basic residues" evidence="3">
    <location>
        <begin position="401"/>
        <end position="415"/>
    </location>
</feature>
<dbReference type="Proteomes" id="UP000663860">
    <property type="component" value="Unassembled WGS sequence"/>
</dbReference>
<accession>A0A819CJZ8</accession>
<dbReference type="GO" id="GO:0003723">
    <property type="term" value="F:RNA binding"/>
    <property type="evidence" value="ECO:0007669"/>
    <property type="project" value="TreeGrafter"/>
</dbReference>
<dbReference type="Gene3D" id="2.60.120.920">
    <property type="match status" value="1"/>
</dbReference>
<dbReference type="CDD" id="cd12884">
    <property type="entry name" value="SPRY_hnRNP"/>
    <property type="match status" value="1"/>
</dbReference>
<evidence type="ECO:0000313" key="7">
    <source>
        <dbReference type="Proteomes" id="UP000663868"/>
    </source>
</evidence>
<evidence type="ECO:0000256" key="3">
    <source>
        <dbReference type="SAM" id="MobiDB-lite"/>
    </source>
</evidence>
<dbReference type="Pfam" id="PF13671">
    <property type="entry name" value="AAA_33"/>
    <property type="match status" value="1"/>
</dbReference>
<evidence type="ECO:0000259" key="4">
    <source>
        <dbReference type="PROSITE" id="PS50188"/>
    </source>
</evidence>
<dbReference type="SMART" id="SM00449">
    <property type="entry name" value="SPRY"/>
    <property type="match status" value="1"/>
</dbReference>
<feature type="region of interest" description="Disordered" evidence="3">
    <location>
        <begin position="401"/>
        <end position="423"/>
    </location>
</feature>
<dbReference type="SUPFAM" id="SSF52540">
    <property type="entry name" value="P-loop containing nucleoside triphosphate hydrolases"/>
    <property type="match status" value="1"/>
</dbReference>
<dbReference type="Gene3D" id="3.40.50.300">
    <property type="entry name" value="P-loop containing nucleotide triphosphate hydrolases"/>
    <property type="match status" value="1"/>
</dbReference>
<comment type="caution">
    <text evidence="6">The sequence shown here is derived from an EMBL/GenBank/DDBJ whole genome shotgun (WGS) entry which is preliminary data.</text>
</comment>
<evidence type="ECO:0000256" key="2">
    <source>
        <dbReference type="ARBA" id="ARBA00023242"/>
    </source>
</evidence>
<dbReference type="SUPFAM" id="SSF49899">
    <property type="entry name" value="Concanavalin A-like lectins/glucanases"/>
    <property type="match status" value="1"/>
</dbReference>
<comment type="subcellular location">
    <subcellularLocation>
        <location evidence="1">Nucleus</location>
    </subcellularLocation>
</comment>
<dbReference type="InterPro" id="IPR001870">
    <property type="entry name" value="B30.2/SPRY"/>
</dbReference>
<dbReference type="InterPro" id="IPR003877">
    <property type="entry name" value="SPRY_dom"/>
</dbReference>
<dbReference type="GO" id="GO:0000380">
    <property type="term" value="P:alternative mRNA splicing, via spliceosome"/>
    <property type="evidence" value="ECO:0007669"/>
    <property type="project" value="TreeGrafter"/>
</dbReference>
<proteinExistence type="predicted"/>
<gene>
    <name evidence="5" type="ORF">IZO911_LOCUS14478</name>
    <name evidence="6" type="ORF">KXQ929_LOCUS17772</name>
</gene>
<keyword evidence="2" id="KW-0539">Nucleus</keyword>
<dbReference type="EMBL" id="CAJOBB010001130">
    <property type="protein sequence ID" value="CAF3813562.1"/>
    <property type="molecule type" value="Genomic_DNA"/>
</dbReference>
<name>A0A819CJZ8_9BILA</name>
<evidence type="ECO:0000313" key="5">
    <source>
        <dbReference type="EMBL" id="CAF0941754.1"/>
    </source>
</evidence>
<dbReference type="GO" id="GO:0005634">
    <property type="term" value="C:nucleus"/>
    <property type="evidence" value="ECO:0007669"/>
    <property type="project" value="UniProtKB-SubCell"/>
</dbReference>
<organism evidence="6 7">
    <name type="scientific">Adineta steineri</name>
    <dbReference type="NCBI Taxonomy" id="433720"/>
    <lineage>
        <taxon>Eukaryota</taxon>
        <taxon>Metazoa</taxon>
        <taxon>Spiralia</taxon>
        <taxon>Gnathifera</taxon>
        <taxon>Rotifera</taxon>
        <taxon>Eurotatoria</taxon>
        <taxon>Bdelloidea</taxon>
        <taxon>Adinetida</taxon>
        <taxon>Adinetidae</taxon>
        <taxon>Adineta</taxon>
    </lineage>
</organism>
<dbReference type="InterPro" id="IPR043136">
    <property type="entry name" value="B30.2/SPRY_sf"/>
</dbReference>
<dbReference type="PANTHER" id="PTHR12381">
    <property type="entry name" value="HETEROGENEOUS NUCLEAR RIBONUCLEOPROTEIN U FAMILY MEMBER"/>
    <property type="match status" value="1"/>
</dbReference>
<protein>
    <recommendedName>
        <fullName evidence="4">B30.2/SPRY domain-containing protein</fullName>
    </recommendedName>
</protein>
<evidence type="ECO:0000256" key="1">
    <source>
        <dbReference type="ARBA" id="ARBA00004123"/>
    </source>
</evidence>
<dbReference type="Proteomes" id="UP000663868">
    <property type="component" value="Unassembled WGS sequence"/>
</dbReference>
<reference evidence="6" key="1">
    <citation type="submission" date="2021-02" db="EMBL/GenBank/DDBJ databases">
        <authorList>
            <person name="Nowell W R."/>
        </authorList>
    </citation>
    <scope>NUCLEOTIDE SEQUENCE</scope>
</reference>
<feature type="compositionally biased region" description="Basic residues" evidence="3">
    <location>
        <begin position="446"/>
        <end position="460"/>
    </location>
</feature>
<dbReference type="InterPro" id="IPR013320">
    <property type="entry name" value="ConA-like_dom_sf"/>
</dbReference>
<dbReference type="EMBL" id="CAJNOE010000120">
    <property type="protein sequence ID" value="CAF0941754.1"/>
    <property type="molecule type" value="Genomic_DNA"/>
</dbReference>
<dbReference type="PANTHER" id="PTHR12381:SF56">
    <property type="entry name" value="B30.2_SPRY DOMAIN-CONTAINING PROTEIN-RELATED"/>
    <property type="match status" value="1"/>
</dbReference>
<dbReference type="Pfam" id="PF00622">
    <property type="entry name" value="SPRY"/>
    <property type="match status" value="1"/>
</dbReference>
<feature type="domain" description="B30.2/SPRY" evidence="4">
    <location>
        <begin position="1"/>
        <end position="167"/>
    </location>
</feature>
<feature type="region of interest" description="Disordered" evidence="3">
    <location>
        <begin position="439"/>
        <end position="460"/>
    </location>
</feature>
<dbReference type="InterPro" id="IPR027417">
    <property type="entry name" value="P-loop_NTPase"/>
</dbReference>
<dbReference type="AlphaFoldDB" id="A0A819CJZ8"/>
<dbReference type="PROSITE" id="PS50188">
    <property type="entry name" value="B302_SPRY"/>
    <property type="match status" value="1"/>
</dbReference>
<evidence type="ECO:0000313" key="6">
    <source>
        <dbReference type="EMBL" id="CAF3813562.1"/>
    </source>
</evidence>